<dbReference type="RefSeq" id="XP_006816215.1">
    <property type="nucleotide sequence ID" value="XM_006816152.1"/>
</dbReference>
<evidence type="ECO:0000313" key="2">
    <source>
        <dbReference type="RefSeq" id="XP_006816215.1"/>
    </source>
</evidence>
<dbReference type="Proteomes" id="UP000694865">
    <property type="component" value="Unplaced"/>
</dbReference>
<organism evidence="1 2">
    <name type="scientific">Saccoglossus kowalevskii</name>
    <name type="common">Acorn worm</name>
    <dbReference type="NCBI Taxonomy" id="10224"/>
    <lineage>
        <taxon>Eukaryota</taxon>
        <taxon>Metazoa</taxon>
        <taxon>Hemichordata</taxon>
        <taxon>Enteropneusta</taxon>
        <taxon>Harrimaniidae</taxon>
        <taxon>Saccoglossus</taxon>
    </lineage>
</organism>
<dbReference type="PANTHER" id="PTHR47331:SF1">
    <property type="entry name" value="GAG-LIKE PROTEIN"/>
    <property type="match status" value="1"/>
</dbReference>
<dbReference type="GeneID" id="102809036"/>
<accession>A0ABM0M874</accession>
<name>A0ABM0M874_SACKO</name>
<sequence length="210" mass="23962">MEIDLLIGADYYWSIVQDHVVRGHGPTAVKSKLGYLLSGPSKLDSISVLNATVMKILTNTSSEEQLVTKYWDLESIGISAAGENENTDERSFELYRDTKIERKGNKYIAGLPWKENHPPLPTNYSLAKKRTRSMVQHLSDEMRDIYNSIINDQLKRDFIEKVTDDDTTRGHYIPHHPVKKDSITTPIRVVYNCSAKYRDQQSLNDCLDTG</sequence>
<keyword evidence="1" id="KW-1185">Reference proteome</keyword>
<dbReference type="PANTHER" id="PTHR47331">
    <property type="entry name" value="PHD-TYPE DOMAIN-CONTAINING PROTEIN"/>
    <property type="match status" value="1"/>
</dbReference>
<gene>
    <name evidence="2" type="primary">LOC102809036</name>
</gene>
<evidence type="ECO:0000313" key="1">
    <source>
        <dbReference type="Proteomes" id="UP000694865"/>
    </source>
</evidence>
<protein>
    <submittedName>
        <fullName evidence="2">Uncharacterized protein LOC102809036</fullName>
    </submittedName>
</protein>
<proteinExistence type="predicted"/>
<reference evidence="2" key="1">
    <citation type="submission" date="2025-08" db="UniProtKB">
        <authorList>
            <consortium name="RefSeq"/>
        </authorList>
    </citation>
    <scope>IDENTIFICATION</scope>
    <source>
        <tissue evidence="2">Testes</tissue>
    </source>
</reference>